<gene>
    <name evidence="2" type="ORF">LX74_02745</name>
</gene>
<reference evidence="2 3" key="1">
    <citation type="submission" date="2019-07" db="EMBL/GenBank/DDBJ databases">
        <title>Genomic Encyclopedia of Archaeal and Bacterial Type Strains, Phase II (KMG-II): from individual species to whole genera.</title>
        <authorList>
            <person name="Goeker M."/>
        </authorList>
    </citation>
    <scope>NUCLEOTIDE SEQUENCE [LARGE SCALE GENOMIC DNA]</scope>
    <source>
        <strain evidence="2 3">DSM 14571</strain>
    </source>
</reference>
<proteinExistence type="predicted"/>
<feature type="transmembrane region" description="Helical" evidence="1">
    <location>
        <begin position="6"/>
        <end position="21"/>
    </location>
</feature>
<evidence type="ECO:0000313" key="2">
    <source>
        <dbReference type="EMBL" id="TYO89753.1"/>
    </source>
</evidence>
<feature type="transmembrane region" description="Helical" evidence="1">
    <location>
        <begin position="179"/>
        <end position="202"/>
    </location>
</feature>
<feature type="transmembrane region" description="Helical" evidence="1">
    <location>
        <begin position="336"/>
        <end position="352"/>
    </location>
</feature>
<sequence>MINNVIIIIIYVFIGSVFFRLPDRNTYKRKKQYVGIVSILLILQSALRNLAVGDDTYGYYTAFIAANNKYTYSEVFSNFLNYYNGSIGSDFGYIFMEKFFSDILGGNFRIFLFLVAILFFISLGKFILNNTRKLSDIVVAYTIYSALYFSFYSITGIRQTIAMAIVMFAIPYIKSKNIFKFLLLVFIAFTIHKSAIIFILFYAVNRFKRLGKYLFLFALFLFPIAMSFKGQMLAVFQVIIGSDSYSEYEGAGTLTFTLLFLLVSILTYWKRNFFIQNNINSSFFFSALALCLVLLPLSWINPSLIRIIMYFSIYLLVVIPEILNSFSPISVKLSKDLKIVSIILLVILYMKSNSEFQYGYFWDDMRLNKHYFQR</sequence>
<keyword evidence="3" id="KW-1185">Reference proteome</keyword>
<keyword evidence="1" id="KW-1133">Transmembrane helix</keyword>
<feature type="transmembrane region" description="Helical" evidence="1">
    <location>
        <begin position="251"/>
        <end position="269"/>
    </location>
</feature>
<dbReference type="RefSeq" id="WP_065081868.1">
    <property type="nucleotide sequence ID" value="NZ_FLSS01000006.1"/>
</dbReference>
<dbReference type="EMBL" id="VNHK01000009">
    <property type="protein sequence ID" value="TYO89753.1"/>
    <property type="molecule type" value="Genomic_DNA"/>
</dbReference>
<feature type="transmembrane region" description="Helical" evidence="1">
    <location>
        <begin position="33"/>
        <end position="51"/>
    </location>
</feature>
<feature type="transmembrane region" description="Helical" evidence="1">
    <location>
        <begin position="281"/>
        <end position="301"/>
    </location>
</feature>
<feature type="transmembrane region" description="Helical" evidence="1">
    <location>
        <begin position="307"/>
        <end position="324"/>
    </location>
</feature>
<keyword evidence="1 2" id="KW-0812">Transmembrane</keyword>
<evidence type="ECO:0000313" key="3">
    <source>
        <dbReference type="Proteomes" id="UP000324513"/>
    </source>
</evidence>
<protein>
    <submittedName>
        <fullName evidence="2">Transmembrane protein EpsG</fullName>
    </submittedName>
</protein>
<feature type="transmembrane region" description="Helical" evidence="1">
    <location>
        <begin position="108"/>
        <end position="128"/>
    </location>
</feature>
<dbReference type="Pfam" id="PF14897">
    <property type="entry name" value="EpsG"/>
    <property type="match status" value="1"/>
</dbReference>
<keyword evidence="1" id="KW-0472">Membrane</keyword>
<feature type="transmembrane region" description="Helical" evidence="1">
    <location>
        <begin position="214"/>
        <end position="239"/>
    </location>
</feature>
<accession>A0ABY3NDV0</accession>
<dbReference type="InterPro" id="IPR049458">
    <property type="entry name" value="EpsG-like"/>
</dbReference>
<organism evidence="2 3">
    <name type="scientific">Elizabethkingia miricola</name>
    <name type="common">Chryseobacterium miricola</name>
    <dbReference type="NCBI Taxonomy" id="172045"/>
    <lineage>
        <taxon>Bacteria</taxon>
        <taxon>Pseudomonadati</taxon>
        <taxon>Bacteroidota</taxon>
        <taxon>Flavobacteriia</taxon>
        <taxon>Flavobacteriales</taxon>
        <taxon>Weeksellaceae</taxon>
        <taxon>Elizabethkingia</taxon>
    </lineage>
</organism>
<name>A0ABY3NDV0_ELIMR</name>
<dbReference type="Proteomes" id="UP000324513">
    <property type="component" value="Unassembled WGS sequence"/>
</dbReference>
<comment type="caution">
    <text evidence="2">The sequence shown here is derived from an EMBL/GenBank/DDBJ whole genome shotgun (WGS) entry which is preliminary data.</text>
</comment>
<feature type="transmembrane region" description="Helical" evidence="1">
    <location>
        <begin position="149"/>
        <end position="173"/>
    </location>
</feature>
<evidence type="ECO:0000256" key="1">
    <source>
        <dbReference type="SAM" id="Phobius"/>
    </source>
</evidence>